<evidence type="ECO:0000313" key="2">
    <source>
        <dbReference type="EMBL" id="TQD70507.1"/>
    </source>
</evidence>
<organism evidence="2 3">
    <name type="scientific">Malus baccata</name>
    <name type="common">Siberian crab apple</name>
    <name type="synonym">Pyrus baccata</name>
    <dbReference type="NCBI Taxonomy" id="106549"/>
    <lineage>
        <taxon>Eukaryota</taxon>
        <taxon>Viridiplantae</taxon>
        <taxon>Streptophyta</taxon>
        <taxon>Embryophyta</taxon>
        <taxon>Tracheophyta</taxon>
        <taxon>Spermatophyta</taxon>
        <taxon>Magnoliopsida</taxon>
        <taxon>eudicotyledons</taxon>
        <taxon>Gunneridae</taxon>
        <taxon>Pentapetalae</taxon>
        <taxon>rosids</taxon>
        <taxon>fabids</taxon>
        <taxon>Rosales</taxon>
        <taxon>Rosaceae</taxon>
        <taxon>Amygdaloideae</taxon>
        <taxon>Maleae</taxon>
        <taxon>Malus</taxon>
    </lineage>
</organism>
<dbReference type="AlphaFoldDB" id="A0A540K8E7"/>
<feature type="compositionally biased region" description="Basic and acidic residues" evidence="1">
    <location>
        <begin position="57"/>
        <end position="67"/>
    </location>
</feature>
<keyword evidence="3" id="KW-1185">Reference proteome</keyword>
<dbReference type="Proteomes" id="UP000315295">
    <property type="component" value="Unassembled WGS sequence"/>
</dbReference>
<proteinExistence type="predicted"/>
<sequence length="162" mass="17509">MAPKRPSPLDEPPAASSAEDEKVSSEEEREDQESGSRAGSEPEEPLHSKTSSSAPVLEKKPPSKKPDSSAANLKPDSSSSGSDSDMDNDWVVKPIALKPMKETPKTNQILTLSEAKTHHALLALLSPLPCPPFPPKTMLFRVNRSQPRRPSSLYRGDNIMGG</sequence>
<feature type="region of interest" description="Disordered" evidence="1">
    <location>
        <begin position="1"/>
        <end position="99"/>
    </location>
</feature>
<accession>A0A540K8E7</accession>
<gene>
    <name evidence="2" type="ORF">C1H46_043968</name>
</gene>
<reference evidence="2 3" key="1">
    <citation type="journal article" date="2019" name="G3 (Bethesda)">
        <title>Sequencing of a Wild Apple (Malus baccata) Genome Unravels the Differences Between Cultivated and Wild Apple Species Regarding Disease Resistance and Cold Tolerance.</title>
        <authorList>
            <person name="Chen X."/>
        </authorList>
    </citation>
    <scope>NUCLEOTIDE SEQUENCE [LARGE SCALE GENOMIC DNA]</scope>
    <source>
        <strain evidence="3">cv. Shandingzi</strain>
        <tissue evidence="2">Leaves</tissue>
    </source>
</reference>
<feature type="compositionally biased region" description="Pro residues" evidence="1">
    <location>
        <begin position="1"/>
        <end position="11"/>
    </location>
</feature>
<evidence type="ECO:0000256" key="1">
    <source>
        <dbReference type="SAM" id="MobiDB-lite"/>
    </source>
</evidence>
<comment type="caution">
    <text evidence="2">The sequence shown here is derived from an EMBL/GenBank/DDBJ whole genome shotgun (WGS) entry which is preliminary data.</text>
</comment>
<protein>
    <submittedName>
        <fullName evidence="2">Uncharacterized protein</fullName>
    </submittedName>
</protein>
<dbReference type="STRING" id="106549.A0A540K8E7"/>
<name>A0A540K8E7_MALBA</name>
<dbReference type="EMBL" id="VIEB01001782">
    <property type="protein sequence ID" value="TQD70507.1"/>
    <property type="molecule type" value="Genomic_DNA"/>
</dbReference>
<evidence type="ECO:0000313" key="3">
    <source>
        <dbReference type="Proteomes" id="UP000315295"/>
    </source>
</evidence>